<dbReference type="InterPro" id="IPR045276">
    <property type="entry name" value="YbiO_bact"/>
</dbReference>
<feature type="domain" description="Mechanosensitive ion channel transmembrane helices 2/3" evidence="10">
    <location>
        <begin position="94"/>
        <end position="134"/>
    </location>
</feature>
<dbReference type="SUPFAM" id="SSF50182">
    <property type="entry name" value="Sm-like ribonucleoproteins"/>
    <property type="match status" value="1"/>
</dbReference>
<name>A0AAE3YFK4_9MICC</name>
<dbReference type="RefSeq" id="WP_309852674.1">
    <property type="nucleotide sequence ID" value="NZ_BAAAIU010000004.1"/>
</dbReference>
<dbReference type="Gene3D" id="1.10.287.1260">
    <property type="match status" value="1"/>
</dbReference>
<evidence type="ECO:0000256" key="3">
    <source>
        <dbReference type="ARBA" id="ARBA00022475"/>
    </source>
</evidence>
<dbReference type="GO" id="GO:0008381">
    <property type="term" value="F:mechanosensitive monoatomic ion channel activity"/>
    <property type="evidence" value="ECO:0007669"/>
    <property type="project" value="InterPro"/>
</dbReference>
<sequence>MNPVALTELAAVAVAAPAHTVAGGLWKSALIILGSLAVLLAGRVLIRRMLSMVAEAPGLVRLVGSKGRAGTVPSRSAVRRERRTDTVASLLNNALTIVVSVVAVLMLLDVWGFPAGPLLTSVGIVGIAVAFGFQQVFRDYLAGIFITVEDQFGIGDLIETSEVKGRVRAMSLRITTVESEDGAVWYLRNGEILRVANHSQGVTTTSLPLQEARTGSHAEASAPATPASDAPTAATTRITRVGDPDHNPAPRPTAAASDAQAAVGPSADAKTRHQAPAQKETE</sequence>
<keyword evidence="6 8" id="KW-0472">Membrane</keyword>
<proteinExistence type="inferred from homology"/>
<dbReference type="EMBL" id="JAVDUI010000001">
    <property type="protein sequence ID" value="MDR6892908.1"/>
    <property type="molecule type" value="Genomic_DNA"/>
</dbReference>
<comment type="similarity">
    <text evidence="2">Belongs to the MscS (TC 1.A.23) family.</text>
</comment>
<feature type="transmembrane region" description="Helical" evidence="8">
    <location>
        <begin position="114"/>
        <end position="133"/>
    </location>
</feature>
<dbReference type="GO" id="GO:0005886">
    <property type="term" value="C:plasma membrane"/>
    <property type="evidence" value="ECO:0007669"/>
    <property type="project" value="UniProtKB-SubCell"/>
</dbReference>
<evidence type="ECO:0000256" key="8">
    <source>
        <dbReference type="SAM" id="Phobius"/>
    </source>
</evidence>
<dbReference type="PANTHER" id="PTHR30460">
    <property type="entry name" value="MODERATE CONDUCTANCE MECHANOSENSITIVE CHANNEL YBIO"/>
    <property type="match status" value="1"/>
</dbReference>
<dbReference type="InterPro" id="IPR011014">
    <property type="entry name" value="MscS_channel_TM-2"/>
</dbReference>
<dbReference type="Pfam" id="PF00924">
    <property type="entry name" value="MS_channel_2nd"/>
    <property type="match status" value="1"/>
</dbReference>
<dbReference type="Pfam" id="PF21088">
    <property type="entry name" value="MS_channel_1st"/>
    <property type="match status" value="1"/>
</dbReference>
<dbReference type="Gene3D" id="2.30.30.60">
    <property type="match status" value="1"/>
</dbReference>
<evidence type="ECO:0000259" key="9">
    <source>
        <dbReference type="Pfam" id="PF00924"/>
    </source>
</evidence>
<protein>
    <submittedName>
        <fullName evidence="11">Small conductance mechanosensitive channel</fullName>
    </submittedName>
</protein>
<dbReference type="AlphaFoldDB" id="A0AAE3YFK4"/>
<feature type="transmembrane region" description="Helical" evidence="8">
    <location>
        <begin position="90"/>
        <end position="108"/>
    </location>
</feature>
<keyword evidence="12" id="KW-1185">Reference proteome</keyword>
<evidence type="ECO:0000256" key="7">
    <source>
        <dbReference type="SAM" id="MobiDB-lite"/>
    </source>
</evidence>
<keyword evidence="4 8" id="KW-0812">Transmembrane</keyword>
<reference evidence="11" key="1">
    <citation type="submission" date="2023-07" db="EMBL/GenBank/DDBJ databases">
        <title>Sequencing the genomes of 1000 actinobacteria strains.</title>
        <authorList>
            <person name="Klenk H.-P."/>
        </authorList>
    </citation>
    <scope>NUCLEOTIDE SEQUENCE</scope>
    <source>
        <strain evidence="11">DSM 13988</strain>
    </source>
</reference>
<gene>
    <name evidence="11" type="ORF">J2S35_001848</name>
</gene>
<evidence type="ECO:0000256" key="1">
    <source>
        <dbReference type="ARBA" id="ARBA00004651"/>
    </source>
</evidence>
<dbReference type="InterPro" id="IPR006685">
    <property type="entry name" value="MscS_channel_2nd"/>
</dbReference>
<keyword evidence="5 8" id="KW-1133">Transmembrane helix</keyword>
<dbReference type="InterPro" id="IPR049142">
    <property type="entry name" value="MS_channel_1st"/>
</dbReference>
<dbReference type="InterPro" id="IPR023408">
    <property type="entry name" value="MscS_beta-dom_sf"/>
</dbReference>
<comment type="subcellular location">
    <subcellularLocation>
        <location evidence="1">Cell membrane</location>
        <topology evidence="1">Multi-pass membrane protein</topology>
    </subcellularLocation>
</comment>
<evidence type="ECO:0000313" key="12">
    <source>
        <dbReference type="Proteomes" id="UP001247307"/>
    </source>
</evidence>
<keyword evidence="3" id="KW-1003">Cell membrane</keyword>
<feature type="compositionally biased region" description="Low complexity" evidence="7">
    <location>
        <begin position="217"/>
        <end position="236"/>
    </location>
</feature>
<dbReference type="Proteomes" id="UP001247307">
    <property type="component" value="Unassembled WGS sequence"/>
</dbReference>
<accession>A0AAE3YFK4</accession>
<dbReference type="SUPFAM" id="SSF82861">
    <property type="entry name" value="Mechanosensitive channel protein MscS (YggB), transmembrane region"/>
    <property type="match status" value="1"/>
</dbReference>
<feature type="region of interest" description="Disordered" evidence="7">
    <location>
        <begin position="208"/>
        <end position="282"/>
    </location>
</feature>
<evidence type="ECO:0000259" key="10">
    <source>
        <dbReference type="Pfam" id="PF21088"/>
    </source>
</evidence>
<comment type="caution">
    <text evidence="11">The sequence shown here is derived from an EMBL/GenBank/DDBJ whole genome shotgun (WGS) entry which is preliminary data.</text>
</comment>
<evidence type="ECO:0000313" key="11">
    <source>
        <dbReference type="EMBL" id="MDR6892908.1"/>
    </source>
</evidence>
<evidence type="ECO:0000256" key="2">
    <source>
        <dbReference type="ARBA" id="ARBA00008017"/>
    </source>
</evidence>
<feature type="domain" description="Mechanosensitive ion channel MscS" evidence="9">
    <location>
        <begin position="136"/>
        <end position="199"/>
    </location>
</feature>
<dbReference type="PANTHER" id="PTHR30460:SF0">
    <property type="entry name" value="MODERATE CONDUCTANCE MECHANOSENSITIVE CHANNEL YBIO"/>
    <property type="match status" value="1"/>
</dbReference>
<feature type="transmembrane region" description="Helical" evidence="8">
    <location>
        <begin position="28"/>
        <end position="46"/>
    </location>
</feature>
<evidence type="ECO:0000256" key="5">
    <source>
        <dbReference type="ARBA" id="ARBA00022989"/>
    </source>
</evidence>
<dbReference type="InterPro" id="IPR010920">
    <property type="entry name" value="LSM_dom_sf"/>
</dbReference>
<evidence type="ECO:0000256" key="4">
    <source>
        <dbReference type="ARBA" id="ARBA00022692"/>
    </source>
</evidence>
<organism evidence="11 12">
    <name type="scientific">Falsarthrobacter nasiphocae</name>
    <dbReference type="NCBI Taxonomy" id="189863"/>
    <lineage>
        <taxon>Bacteria</taxon>
        <taxon>Bacillati</taxon>
        <taxon>Actinomycetota</taxon>
        <taxon>Actinomycetes</taxon>
        <taxon>Micrococcales</taxon>
        <taxon>Micrococcaceae</taxon>
        <taxon>Falsarthrobacter</taxon>
    </lineage>
</organism>
<evidence type="ECO:0000256" key="6">
    <source>
        <dbReference type="ARBA" id="ARBA00023136"/>
    </source>
</evidence>